<evidence type="ECO:0000313" key="3">
    <source>
        <dbReference type="Proteomes" id="UP001222325"/>
    </source>
</evidence>
<name>A0AAD6UPX8_9AGAR</name>
<organism evidence="2 3">
    <name type="scientific">Mycena belliarum</name>
    <dbReference type="NCBI Taxonomy" id="1033014"/>
    <lineage>
        <taxon>Eukaryota</taxon>
        <taxon>Fungi</taxon>
        <taxon>Dikarya</taxon>
        <taxon>Basidiomycota</taxon>
        <taxon>Agaricomycotina</taxon>
        <taxon>Agaricomycetes</taxon>
        <taxon>Agaricomycetidae</taxon>
        <taxon>Agaricales</taxon>
        <taxon>Marasmiineae</taxon>
        <taxon>Mycenaceae</taxon>
        <taxon>Mycena</taxon>
    </lineage>
</organism>
<proteinExistence type="predicted"/>
<protein>
    <submittedName>
        <fullName evidence="2">Uncharacterized protein</fullName>
    </submittedName>
</protein>
<dbReference type="AlphaFoldDB" id="A0AAD6UPX8"/>
<sequence length="237" mass="25146">MQADAPAGLLSRKGVSSDGGIGGVWQAAGAPAGRTAARTRCTARIAWSSPRARIDTNARVRCPRCERSGFVTSHSDGCGHEGSQLRPSPCALQQGNGKRRAERAGRVSQVGRQSQDKGGRATRRLLAARFLAGTTWAEDPRSISPVAVLRCGKFPVAHCKAVLMPSPWFTSSSSSAAPRRASPQAWTGIRSTELRIYTDALSALRALGIYHACPGARTDADAIGQGHSRQHPSPRSR</sequence>
<evidence type="ECO:0000313" key="2">
    <source>
        <dbReference type="EMBL" id="KAJ7103981.1"/>
    </source>
</evidence>
<comment type="caution">
    <text evidence="2">The sequence shown here is derived from an EMBL/GenBank/DDBJ whole genome shotgun (WGS) entry which is preliminary data.</text>
</comment>
<reference evidence="2" key="1">
    <citation type="submission" date="2023-03" db="EMBL/GenBank/DDBJ databases">
        <title>Massive genome expansion in bonnet fungi (Mycena s.s.) driven by repeated elements and novel gene families across ecological guilds.</title>
        <authorList>
            <consortium name="Lawrence Berkeley National Laboratory"/>
            <person name="Harder C.B."/>
            <person name="Miyauchi S."/>
            <person name="Viragh M."/>
            <person name="Kuo A."/>
            <person name="Thoen E."/>
            <person name="Andreopoulos B."/>
            <person name="Lu D."/>
            <person name="Skrede I."/>
            <person name="Drula E."/>
            <person name="Henrissat B."/>
            <person name="Morin E."/>
            <person name="Kohler A."/>
            <person name="Barry K."/>
            <person name="LaButti K."/>
            <person name="Morin E."/>
            <person name="Salamov A."/>
            <person name="Lipzen A."/>
            <person name="Mereny Z."/>
            <person name="Hegedus B."/>
            <person name="Baldrian P."/>
            <person name="Stursova M."/>
            <person name="Weitz H."/>
            <person name="Taylor A."/>
            <person name="Grigoriev I.V."/>
            <person name="Nagy L.G."/>
            <person name="Martin F."/>
            <person name="Kauserud H."/>
        </authorList>
    </citation>
    <scope>NUCLEOTIDE SEQUENCE</scope>
    <source>
        <strain evidence="2">CBHHK173m</strain>
    </source>
</reference>
<keyword evidence="3" id="KW-1185">Reference proteome</keyword>
<accession>A0AAD6UPX8</accession>
<feature type="region of interest" description="Disordered" evidence="1">
    <location>
        <begin position="76"/>
        <end position="120"/>
    </location>
</feature>
<gene>
    <name evidence="2" type="ORF">B0H15DRAFT_942015</name>
</gene>
<dbReference type="Proteomes" id="UP001222325">
    <property type="component" value="Unassembled WGS sequence"/>
</dbReference>
<evidence type="ECO:0000256" key="1">
    <source>
        <dbReference type="SAM" id="MobiDB-lite"/>
    </source>
</evidence>
<dbReference type="EMBL" id="JARJCN010000001">
    <property type="protein sequence ID" value="KAJ7103981.1"/>
    <property type="molecule type" value="Genomic_DNA"/>
</dbReference>